<sequence length="767" mass="87912">MSLMIESPAWDRITAYAAENRIKMALEAINVQENMAVEANDDLRNELALEASEVNDGNKQRLDCIYDDEPLGFEKDPHSSIQRMQAQDPLQEVDIGDGSVKRPTYISANIDPTLREKMVELLKKYRDCFAWDYNEMPGLSRNLVEHRLPLRPDKKPVKQLPRRFAPEIMTKIKAEIERLLKCKFIRTTRYVEWLANIVPVIKKNGSLRVCIDFRDLNNATPKDEYSMPIAEMLVDSAAGHEYLSMLDGYSGYNQIFIDEDDVPKTAFRCPGDFLGFVVHKKGIEINQNKTKAIMETEPPGTKKQLQSLLGKVNFLRRFISNLSGKAQPFSPLLRLKKGDVFEWGMEQQKAFDDIKAYLSKPPTLMPPIRNKAMKLYIATSDSTIGSMLAQEDENGVEKAIYYLSRILNDAETRYSPIEKLCLCLYFSCTKLKQYIKPVHVYVYSHFDIIKHMLLKPILHSRIGKWALALTEYSLTYQPLRAVKGQVVADFLVDHSVTETSITYVEHEPWMLYFDGSKHKHGLKIILDLGAKHVKIRGDSELVIKQLTKEYKCIQEHLMKYFVIAFSLLKRFDSCDIQHVPRIENQEANDLAQIASGYKVTGKKLDEIVEIKEKLISCEVIPYQLGANEPNGERESEMADAHFDEVMTEVFVIDNLADTDWRQPIVKYIENPTGTADRKVKYRALNYTIMGNELFKKTPEGVLLKCLNENEAYVAVSNAHSGACGAHQAGHKMKWLLFRQGLYWPSMLKDCIEYAKGCQECQKHEGIF</sequence>
<keyword evidence="2" id="KW-1185">Reference proteome</keyword>
<accession>A0ACB0KY94</accession>
<dbReference type="EMBL" id="CASHSV030000409">
    <property type="protein sequence ID" value="CAJ2662119.1"/>
    <property type="molecule type" value="Genomic_DNA"/>
</dbReference>
<organism evidence="1 2">
    <name type="scientific">Trifolium pratense</name>
    <name type="common">Red clover</name>
    <dbReference type="NCBI Taxonomy" id="57577"/>
    <lineage>
        <taxon>Eukaryota</taxon>
        <taxon>Viridiplantae</taxon>
        <taxon>Streptophyta</taxon>
        <taxon>Embryophyta</taxon>
        <taxon>Tracheophyta</taxon>
        <taxon>Spermatophyta</taxon>
        <taxon>Magnoliopsida</taxon>
        <taxon>eudicotyledons</taxon>
        <taxon>Gunneridae</taxon>
        <taxon>Pentapetalae</taxon>
        <taxon>rosids</taxon>
        <taxon>fabids</taxon>
        <taxon>Fabales</taxon>
        <taxon>Fabaceae</taxon>
        <taxon>Papilionoideae</taxon>
        <taxon>50 kb inversion clade</taxon>
        <taxon>NPAAA clade</taxon>
        <taxon>Hologalegina</taxon>
        <taxon>IRL clade</taxon>
        <taxon>Trifolieae</taxon>
        <taxon>Trifolium</taxon>
    </lineage>
</organism>
<gene>
    <name evidence="1" type="ORF">MILVUS5_LOCUS27738</name>
</gene>
<comment type="caution">
    <text evidence="1">The sequence shown here is derived from an EMBL/GenBank/DDBJ whole genome shotgun (WGS) entry which is preliminary data.</text>
</comment>
<evidence type="ECO:0000313" key="1">
    <source>
        <dbReference type="EMBL" id="CAJ2662119.1"/>
    </source>
</evidence>
<reference evidence="1" key="1">
    <citation type="submission" date="2023-10" db="EMBL/GenBank/DDBJ databases">
        <authorList>
            <person name="Rodriguez Cubillos JULIANA M."/>
            <person name="De Vega J."/>
        </authorList>
    </citation>
    <scope>NUCLEOTIDE SEQUENCE</scope>
</reference>
<protein>
    <submittedName>
        <fullName evidence="1">Uncharacterized protein</fullName>
    </submittedName>
</protein>
<name>A0ACB0KY94_TRIPR</name>
<proteinExistence type="predicted"/>
<dbReference type="Proteomes" id="UP001177021">
    <property type="component" value="Unassembled WGS sequence"/>
</dbReference>
<evidence type="ECO:0000313" key="2">
    <source>
        <dbReference type="Proteomes" id="UP001177021"/>
    </source>
</evidence>